<dbReference type="InterPro" id="IPR016180">
    <property type="entry name" value="Ribosomal_uL16_dom"/>
</dbReference>
<dbReference type="SUPFAM" id="SSF54686">
    <property type="entry name" value="Ribosomal protein L16p/L10e"/>
    <property type="match status" value="1"/>
</dbReference>
<dbReference type="EMBL" id="MG940856">
    <property type="protein sequence ID" value="QDB64125.1"/>
    <property type="molecule type" value="Genomic_DNA"/>
</dbReference>
<evidence type="ECO:0000313" key="5">
    <source>
        <dbReference type="EMBL" id="QDB64125.1"/>
    </source>
</evidence>
<dbReference type="PRINTS" id="PR00060">
    <property type="entry name" value="RIBOSOMALL16"/>
</dbReference>
<proteinExistence type="inferred from homology"/>
<evidence type="ECO:0000256" key="4">
    <source>
        <dbReference type="RuleBase" id="RU004413"/>
    </source>
</evidence>
<dbReference type="GO" id="GO:0005762">
    <property type="term" value="C:mitochondrial large ribosomal subunit"/>
    <property type="evidence" value="ECO:0007669"/>
    <property type="project" value="TreeGrafter"/>
</dbReference>
<name>A0A4Y5T7U0_9PHAE</name>
<comment type="similarity">
    <text evidence="1 4">Belongs to the universal ribosomal protein uL16 family.</text>
</comment>
<dbReference type="Pfam" id="PF00252">
    <property type="entry name" value="Ribosomal_L16"/>
    <property type="match status" value="1"/>
</dbReference>
<dbReference type="PANTHER" id="PTHR12220:SF13">
    <property type="entry name" value="LARGE RIBOSOMAL SUBUNIT PROTEIN UL16M"/>
    <property type="match status" value="1"/>
</dbReference>
<dbReference type="InterPro" id="IPR020798">
    <property type="entry name" value="Ribosomal_uL16_CS"/>
</dbReference>
<keyword evidence="3 4" id="KW-0687">Ribonucleoprotein</keyword>
<geneLocation type="mitochondrion" evidence="5"/>
<evidence type="ECO:0000256" key="2">
    <source>
        <dbReference type="ARBA" id="ARBA00022980"/>
    </source>
</evidence>
<dbReference type="GO" id="GO:0003735">
    <property type="term" value="F:structural constituent of ribosome"/>
    <property type="evidence" value="ECO:0007669"/>
    <property type="project" value="InterPro"/>
</dbReference>
<dbReference type="GeneID" id="40880698"/>
<accession>A0A4Y5T7U0</accession>
<dbReference type="InterPro" id="IPR047873">
    <property type="entry name" value="Ribosomal_uL16"/>
</dbReference>
<dbReference type="Gene3D" id="3.90.1170.10">
    <property type="entry name" value="Ribosomal protein L10e/L16"/>
    <property type="match status" value="1"/>
</dbReference>
<dbReference type="RefSeq" id="YP_009672640.1">
    <property type="nucleotide sequence ID" value="NC_043845.1"/>
</dbReference>
<evidence type="ECO:0000256" key="3">
    <source>
        <dbReference type="ARBA" id="ARBA00023274"/>
    </source>
</evidence>
<evidence type="ECO:0000256" key="1">
    <source>
        <dbReference type="ARBA" id="ARBA00008931"/>
    </source>
</evidence>
<dbReference type="NCBIfam" id="TIGR01164">
    <property type="entry name" value="rplP_bact"/>
    <property type="match status" value="1"/>
</dbReference>
<dbReference type="GO" id="GO:0019843">
    <property type="term" value="F:rRNA binding"/>
    <property type="evidence" value="ECO:0007669"/>
    <property type="project" value="InterPro"/>
</dbReference>
<dbReference type="AlphaFoldDB" id="A0A4Y5T7U0"/>
<dbReference type="CDD" id="cd01433">
    <property type="entry name" value="Ribosomal_L16_L10e"/>
    <property type="match status" value="1"/>
</dbReference>
<keyword evidence="2 4" id="KW-0689">Ribosomal protein</keyword>
<dbReference type="InterPro" id="IPR036920">
    <property type="entry name" value="Ribosomal_uL16_sf"/>
</dbReference>
<reference evidence="5" key="1">
    <citation type="journal article" date="2019" name="J. Mol. Evol.">
        <title>Understanding the Evolution of Mitochondrial Genomes in Phaeophyceae Inferred from Mitogenomes of Ishige okamurae (Ishigeales) and Dictyopteris divaricata (Dictyotales).</title>
        <authorList>
            <person name="Liu F."/>
            <person name="Zhang Y."/>
            <person name="Bi Y."/>
            <person name="Chen W."/>
            <person name="Moejes F.W."/>
        </authorList>
    </citation>
    <scope>NUCLEOTIDE SEQUENCE</scope>
</reference>
<dbReference type="PROSITE" id="PS00701">
    <property type="entry name" value="RIBOSOMAL_L16_2"/>
    <property type="match status" value="1"/>
</dbReference>
<sequence>MQPLKTKYRKYYKPRQVPKINPKLLTLKPHSHLSLISLESTYVNGRQIEAARQTIRRKIKRRGRLKIMIFPDIGISKKSTSSRMGKGKGKIDHWVGKISAGKTIFQLIGVPVKDGIPALKSGSNKFPIKVKICQN</sequence>
<dbReference type="PANTHER" id="PTHR12220">
    <property type="entry name" value="50S/60S RIBOSOMAL PROTEIN L16"/>
    <property type="match status" value="1"/>
</dbReference>
<protein>
    <submittedName>
        <fullName evidence="5">Ribosomal protein L16</fullName>
    </submittedName>
</protein>
<gene>
    <name evidence="5" type="primary">rpl16</name>
    <name evidence="5" type="ORF">DicdiMp16</name>
</gene>
<keyword evidence="5" id="KW-0496">Mitochondrion</keyword>
<organism evidence="5">
    <name type="scientific">Dictyopteris divaricata</name>
    <dbReference type="NCBI Taxonomy" id="156996"/>
    <lineage>
        <taxon>Eukaryota</taxon>
        <taxon>Sar</taxon>
        <taxon>Stramenopiles</taxon>
        <taxon>Ochrophyta</taxon>
        <taxon>PX clade</taxon>
        <taxon>Phaeophyceae</taxon>
        <taxon>Dictyotales</taxon>
        <taxon>Dictyotaceae</taxon>
        <taxon>Dictyopteris</taxon>
    </lineage>
</organism>
<dbReference type="GO" id="GO:0032543">
    <property type="term" value="P:mitochondrial translation"/>
    <property type="evidence" value="ECO:0007669"/>
    <property type="project" value="TreeGrafter"/>
</dbReference>
<dbReference type="InterPro" id="IPR000114">
    <property type="entry name" value="Ribosomal_uL16_bact-type"/>
</dbReference>